<dbReference type="AlphaFoldDB" id="A0A926NZ27"/>
<comment type="similarity">
    <text evidence="1">Belongs to the LysR transcriptional regulatory family.</text>
</comment>
<dbReference type="InterPro" id="IPR058163">
    <property type="entry name" value="LysR-type_TF_proteobact-type"/>
</dbReference>
<evidence type="ECO:0000256" key="4">
    <source>
        <dbReference type="ARBA" id="ARBA00023163"/>
    </source>
</evidence>
<dbReference type="GO" id="GO:0043565">
    <property type="term" value="F:sequence-specific DNA binding"/>
    <property type="evidence" value="ECO:0007669"/>
    <property type="project" value="TreeGrafter"/>
</dbReference>
<dbReference type="PROSITE" id="PS50931">
    <property type="entry name" value="HTH_LYSR"/>
    <property type="match status" value="1"/>
</dbReference>
<gene>
    <name evidence="6" type="ORF">HK439_11710</name>
</gene>
<organism evidence="6 7">
    <name type="scientific">Roseibium aggregatum</name>
    <dbReference type="NCBI Taxonomy" id="187304"/>
    <lineage>
        <taxon>Bacteria</taxon>
        <taxon>Pseudomonadati</taxon>
        <taxon>Pseudomonadota</taxon>
        <taxon>Alphaproteobacteria</taxon>
        <taxon>Hyphomicrobiales</taxon>
        <taxon>Stappiaceae</taxon>
        <taxon>Roseibium</taxon>
    </lineage>
</organism>
<dbReference type="SUPFAM" id="SSF53850">
    <property type="entry name" value="Periplasmic binding protein-like II"/>
    <property type="match status" value="1"/>
</dbReference>
<name>A0A926NZ27_9HYPH</name>
<reference evidence="6" key="1">
    <citation type="submission" date="2020-05" db="EMBL/GenBank/DDBJ databases">
        <title>Identification of trans-AT polyketide cluster in two marine bacteria, producers of a novel glutaramide-containing polyketide sesbanimide D and analogs.</title>
        <authorList>
            <person name="Kacar D."/>
            <person name="Rodriguez P."/>
            <person name="Canedo L."/>
            <person name="Gonzalez E."/>
            <person name="Galan B."/>
            <person name="De La Calle F."/>
            <person name="Garcia J.L."/>
        </authorList>
    </citation>
    <scope>NUCLEOTIDE SEQUENCE</scope>
    <source>
        <strain evidence="6">PHM038</strain>
    </source>
</reference>
<sequence length="296" mass="31650">MPVAPPRPKGPPLNALRAFEAAARLGSFAAAAEELSVTSGAVAQHIKSLEDWAGAQLFERRSQGVRLTAAGASVLPDFTDAFDRLGEATRKLKSKASPHRLSIAALPSVAQLWLSPRLPAIRQALPDVSISVTAMEQPPNPKRELFDFSLFYREDGERGDGIVLARDVIFPVASPELAAQIRQLEDLAGFACLEDVTWSSDWPAWLEAAGAQDLELSRGPAFSLYALAIEEARNGAGIAIGHEALVRADLEAGRLVAPFATRVETGRNLVLTVSSRQNGNAHLDKVAALLIGSAHR</sequence>
<dbReference type="PANTHER" id="PTHR30537:SF74">
    <property type="entry name" value="HTH-TYPE TRANSCRIPTIONAL REGULATOR TRPI"/>
    <property type="match status" value="1"/>
</dbReference>
<evidence type="ECO:0000256" key="2">
    <source>
        <dbReference type="ARBA" id="ARBA00023015"/>
    </source>
</evidence>
<dbReference type="Gene3D" id="3.40.190.10">
    <property type="entry name" value="Periplasmic binding protein-like II"/>
    <property type="match status" value="2"/>
</dbReference>
<feature type="domain" description="HTH lysR-type" evidence="5">
    <location>
        <begin position="11"/>
        <end position="68"/>
    </location>
</feature>
<dbReference type="InterPro" id="IPR005119">
    <property type="entry name" value="LysR_subst-bd"/>
</dbReference>
<accession>A0A926NZ27</accession>
<dbReference type="SUPFAM" id="SSF46785">
    <property type="entry name" value="Winged helix' DNA-binding domain"/>
    <property type="match status" value="1"/>
</dbReference>
<dbReference type="InterPro" id="IPR036388">
    <property type="entry name" value="WH-like_DNA-bd_sf"/>
</dbReference>
<keyword evidence="4" id="KW-0804">Transcription</keyword>
<evidence type="ECO:0000259" key="5">
    <source>
        <dbReference type="PROSITE" id="PS50931"/>
    </source>
</evidence>
<comment type="caution">
    <text evidence="6">The sequence shown here is derived from an EMBL/GenBank/DDBJ whole genome shotgun (WGS) entry which is preliminary data.</text>
</comment>
<dbReference type="GO" id="GO:0006351">
    <property type="term" value="P:DNA-templated transcription"/>
    <property type="evidence" value="ECO:0007669"/>
    <property type="project" value="TreeGrafter"/>
</dbReference>
<protein>
    <submittedName>
        <fullName evidence="6">LysR family transcriptional regulator</fullName>
    </submittedName>
</protein>
<dbReference type="EMBL" id="JABFCZ010000011">
    <property type="protein sequence ID" value="MBD1546931.1"/>
    <property type="molecule type" value="Genomic_DNA"/>
</dbReference>
<dbReference type="PRINTS" id="PR00039">
    <property type="entry name" value="HTHLYSR"/>
</dbReference>
<evidence type="ECO:0000256" key="1">
    <source>
        <dbReference type="ARBA" id="ARBA00009437"/>
    </source>
</evidence>
<evidence type="ECO:0000313" key="6">
    <source>
        <dbReference type="EMBL" id="MBD1546931.1"/>
    </source>
</evidence>
<keyword evidence="3" id="KW-0238">DNA-binding</keyword>
<dbReference type="RefSeq" id="WP_190291675.1">
    <property type="nucleotide sequence ID" value="NZ_JABFCZ010000011.1"/>
</dbReference>
<dbReference type="GO" id="GO:0003700">
    <property type="term" value="F:DNA-binding transcription factor activity"/>
    <property type="evidence" value="ECO:0007669"/>
    <property type="project" value="InterPro"/>
</dbReference>
<dbReference type="InterPro" id="IPR000847">
    <property type="entry name" value="LysR_HTH_N"/>
</dbReference>
<dbReference type="PANTHER" id="PTHR30537">
    <property type="entry name" value="HTH-TYPE TRANSCRIPTIONAL REGULATOR"/>
    <property type="match status" value="1"/>
</dbReference>
<dbReference type="FunFam" id="1.10.10.10:FF:000038">
    <property type="entry name" value="Glycine cleavage system transcriptional activator"/>
    <property type="match status" value="1"/>
</dbReference>
<dbReference type="Pfam" id="PF00126">
    <property type="entry name" value="HTH_1"/>
    <property type="match status" value="1"/>
</dbReference>
<dbReference type="Pfam" id="PF03466">
    <property type="entry name" value="LysR_substrate"/>
    <property type="match status" value="1"/>
</dbReference>
<evidence type="ECO:0000313" key="7">
    <source>
        <dbReference type="Proteomes" id="UP000598467"/>
    </source>
</evidence>
<evidence type="ECO:0000256" key="3">
    <source>
        <dbReference type="ARBA" id="ARBA00023125"/>
    </source>
</evidence>
<dbReference type="Gene3D" id="1.10.10.10">
    <property type="entry name" value="Winged helix-like DNA-binding domain superfamily/Winged helix DNA-binding domain"/>
    <property type="match status" value="1"/>
</dbReference>
<dbReference type="InterPro" id="IPR036390">
    <property type="entry name" value="WH_DNA-bd_sf"/>
</dbReference>
<dbReference type="Proteomes" id="UP000598467">
    <property type="component" value="Unassembled WGS sequence"/>
</dbReference>
<proteinExistence type="inferred from homology"/>
<keyword evidence="2" id="KW-0805">Transcription regulation</keyword>